<organism evidence="1 2">
    <name type="scientific">Nitratidesulfovibrio vulgaris (strain ATCC 29579 / DSM 644 / CCUG 34227 / NCIMB 8303 / VKM B-1760 / Hildenborough)</name>
    <name type="common">Desulfovibrio vulgaris</name>
    <dbReference type="NCBI Taxonomy" id="882"/>
    <lineage>
        <taxon>Bacteria</taxon>
        <taxon>Pseudomonadati</taxon>
        <taxon>Thermodesulfobacteriota</taxon>
        <taxon>Desulfovibrionia</taxon>
        <taxon>Desulfovibrionales</taxon>
        <taxon>Desulfovibrionaceae</taxon>
        <taxon>Nitratidesulfovibrio</taxon>
    </lineage>
</organism>
<dbReference type="HOGENOM" id="CLU_3269127_0_0_7"/>
<gene>
    <name evidence="1" type="ordered locus">DVU_0558</name>
</gene>
<dbReference type="Proteomes" id="UP000002194">
    <property type="component" value="Chromosome"/>
</dbReference>
<dbReference type="KEGG" id="dvu:DVU_0558"/>
<dbReference type="PaxDb" id="882-DVU_0558"/>
<dbReference type="EMBL" id="AE017285">
    <property type="protein sequence ID" value="AAS95039.1"/>
    <property type="molecule type" value="Genomic_DNA"/>
</dbReference>
<name>Q72EM0_NITV2</name>
<dbReference type="EnsemblBacteria" id="AAS95039">
    <property type="protein sequence ID" value="AAS95039"/>
    <property type="gene ID" value="DVU_0558"/>
</dbReference>
<proteinExistence type="predicted"/>
<sequence length="41" mass="4601">MNLVVVNMVPSWCGRLKKGGSMYGTPFLPIRKFYVVLSLVV</sequence>
<dbReference type="AlphaFoldDB" id="Q72EM0"/>
<evidence type="ECO:0000313" key="2">
    <source>
        <dbReference type="Proteomes" id="UP000002194"/>
    </source>
</evidence>
<keyword evidence="2" id="KW-1185">Reference proteome</keyword>
<reference evidence="1 2" key="1">
    <citation type="journal article" date="2004" name="Nat. Biotechnol.">
        <title>The genome sequence of the anaerobic, sulfate-reducing bacterium Desulfovibrio vulgaris Hildenborough.</title>
        <authorList>
            <person name="Heidelberg J.F."/>
            <person name="Seshadri R."/>
            <person name="Haveman S.A."/>
            <person name="Hemme C.L."/>
            <person name="Paulsen I.T."/>
            <person name="Kolonay J.F."/>
            <person name="Eisen J.A."/>
            <person name="Ward N."/>
            <person name="Methe B."/>
            <person name="Brinkac L.M."/>
            <person name="Daugherty S.C."/>
            <person name="Deboy R.T."/>
            <person name="Dodson R.J."/>
            <person name="Durkin A.S."/>
            <person name="Madupu R."/>
            <person name="Nelson W.C."/>
            <person name="Sullivan S.A."/>
            <person name="Fouts D."/>
            <person name="Haft D.H."/>
            <person name="Selengut J."/>
            <person name="Peterson J.D."/>
            <person name="Davidsen T.M."/>
            <person name="Zafar N."/>
            <person name="Zhou L."/>
            <person name="Radune D."/>
            <person name="Dimitrov G."/>
            <person name="Hance M."/>
            <person name="Tran K."/>
            <person name="Khouri H."/>
            <person name="Gill J."/>
            <person name="Utterback T.R."/>
            <person name="Feldblyum T.V."/>
            <person name="Wall J.D."/>
            <person name="Voordouw G."/>
            <person name="Fraser C.M."/>
        </authorList>
    </citation>
    <scope>NUCLEOTIDE SEQUENCE [LARGE SCALE GENOMIC DNA]</scope>
    <source>
        <strain evidence="2">ATCC 29579 / DSM 644 / NCIMB 8303 / VKM B-1760 / Hildenborough</strain>
    </source>
</reference>
<protein>
    <submittedName>
        <fullName evidence="1">Uncharacterized protein</fullName>
    </submittedName>
</protein>
<accession>Q72EM0</accession>
<evidence type="ECO:0000313" key="1">
    <source>
        <dbReference type="EMBL" id="AAS95039.1"/>
    </source>
</evidence>